<evidence type="ECO:0000259" key="1">
    <source>
        <dbReference type="Pfam" id="PF02627"/>
    </source>
</evidence>
<sequence length="117" mass="12941">MAEEQSKLPKTFREFSARFPELANAHQTTAEYVDKISDLDTKTCALVKIGISLGAGLESALRSHVRRAKQAGATEEEIEQAIMLGMNTIGFPQTVAGWSWARVQFERDRKDAEANNG</sequence>
<dbReference type="PANTHER" id="PTHR33930:SF2">
    <property type="entry name" value="BLR3452 PROTEIN"/>
    <property type="match status" value="1"/>
</dbReference>
<gene>
    <name evidence="2" type="ORF">V22_23640</name>
</gene>
<dbReference type="GO" id="GO:0051920">
    <property type="term" value="F:peroxiredoxin activity"/>
    <property type="evidence" value="ECO:0007669"/>
    <property type="project" value="InterPro"/>
</dbReference>
<dbReference type="KEGG" id="chya:V22_23640"/>
<dbReference type="InterPro" id="IPR029032">
    <property type="entry name" value="AhpD-like"/>
</dbReference>
<feature type="domain" description="Carboxymuconolactone decarboxylase-like" evidence="1">
    <location>
        <begin position="20"/>
        <end position="102"/>
    </location>
</feature>
<evidence type="ECO:0000313" key="3">
    <source>
        <dbReference type="Proteomes" id="UP000319976"/>
    </source>
</evidence>
<dbReference type="AlphaFoldDB" id="A0A517T9R7"/>
<dbReference type="SUPFAM" id="SSF69118">
    <property type="entry name" value="AhpD-like"/>
    <property type="match status" value="1"/>
</dbReference>
<organism evidence="2 3">
    <name type="scientific">Calycomorphotria hydatis</name>
    <dbReference type="NCBI Taxonomy" id="2528027"/>
    <lineage>
        <taxon>Bacteria</taxon>
        <taxon>Pseudomonadati</taxon>
        <taxon>Planctomycetota</taxon>
        <taxon>Planctomycetia</taxon>
        <taxon>Planctomycetales</taxon>
        <taxon>Planctomycetaceae</taxon>
        <taxon>Calycomorphotria</taxon>
    </lineage>
</organism>
<proteinExistence type="predicted"/>
<dbReference type="OrthoDB" id="9802489at2"/>
<dbReference type="RefSeq" id="WP_145262857.1">
    <property type="nucleotide sequence ID" value="NZ_CP036316.1"/>
</dbReference>
<dbReference type="PANTHER" id="PTHR33930">
    <property type="entry name" value="ALKYL HYDROPEROXIDE REDUCTASE AHPD"/>
    <property type="match status" value="1"/>
</dbReference>
<evidence type="ECO:0000313" key="2">
    <source>
        <dbReference type="EMBL" id="QDT65118.1"/>
    </source>
</evidence>
<dbReference type="Gene3D" id="1.20.1290.10">
    <property type="entry name" value="AhpD-like"/>
    <property type="match status" value="1"/>
</dbReference>
<reference evidence="2 3" key="1">
    <citation type="submission" date="2019-02" db="EMBL/GenBank/DDBJ databases">
        <title>Deep-cultivation of Planctomycetes and their phenomic and genomic characterization uncovers novel biology.</title>
        <authorList>
            <person name="Wiegand S."/>
            <person name="Jogler M."/>
            <person name="Boedeker C."/>
            <person name="Pinto D."/>
            <person name="Vollmers J."/>
            <person name="Rivas-Marin E."/>
            <person name="Kohn T."/>
            <person name="Peeters S.H."/>
            <person name="Heuer A."/>
            <person name="Rast P."/>
            <person name="Oberbeckmann S."/>
            <person name="Bunk B."/>
            <person name="Jeske O."/>
            <person name="Meyerdierks A."/>
            <person name="Storesund J.E."/>
            <person name="Kallscheuer N."/>
            <person name="Luecker S."/>
            <person name="Lage O.M."/>
            <person name="Pohl T."/>
            <person name="Merkel B.J."/>
            <person name="Hornburger P."/>
            <person name="Mueller R.-W."/>
            <person name="Bruemmer F."/>
            <person name="Labrenz M."/>
            <person name="Spormann A.M."/>
            <person name="Op den Camp H."/>
            <person name="Overmann J."/>
            <person name="Amann R."/>
            <person name="Jetten M.S.M."/>
            <person name="Mascher T."/>
            <person name="Medema M.H."/>
            <person name="Devos D.P."/>
            <person name="Kaster A.-K."/>
            <person name="Ovreas L."/>
            <person name="Rohde M."/>
            <person name="Galperin M.Y."/>
            <person name="Jogler C."/>
        </authorList>
    </citation>
    <scope>NUCLEOTIDE SEQUENCE [LARGE SCALE GENOMIC DNA]</scope>
    <source>
        <strain evidence="2 3">V22</strain>
    </source>
</reference>
<keyword evidence="3" id="KW-1185">Reference proteome</keyword>
<dbReference type="Pfam" id="PF02627">
    <property type="entry name" value="CMD"/>
    <property type="match status" value="1"/>
</dbReference>
<dbReference type="EMBL" id="CP036316">
    <property type="protein sequence ID" value="QDT65118.1"/>
    <property type="molecule type" value="Genomic_DNA"/>
</dbReference>
<dbReference type="InterPro" id="IPR003779">
    <property type="entry name" value="CMD-like"/>
</dbReference>
<protein>
    <submittedName>
        <fullName evidence="2">Carboxymuconolactone decarboxylase family protein</fullName>
    </submittedName>
</protein>
<dbReference type="Proteomes" id="UP000319976">
    <property type="component" value="Chromosome"/>
</dbReference>
<name>A0A517T9R7_9PLAN</name>
<accession>A0A517T9R7</accession>